<dbReference type="Proteomes" id="UP000632222">
    <property type="component" value="Unassembled WGS sequence"/>
</dbReference>
<sequence length="78" mass="8660">MDAVLAAQLSHRALTLLGFLQDVQDLLFGEAPSTDGAVPEVRSQGKKRDFFMFSSYGEGRTLDFLLDHFFGGIPLLFH</sequence>
<proteinExistence type="predicted"/>
<comment type="caution">
    <text evidence="1">The sequence shown here is derived from an EMBL/GenBank/DDBJ whole genome shotgun (WGS) entry which is preliminary data.</text>
</comment>
<name>A0ABQ2DFY5_9DEIO</name>
<protein>
    <submittedName>
        <fullName evidence="1">Uncharacterized protein</fullName>
    </submittedName>
</protein>
<evidence type="ECO:0000313" key="1">
    <source>
        <dbReference type="EMBL" id="GGJ55310.1"/>
    </source>
</evidence>
<evidence type="ECO:0000313" key="2">
    <source>
        <dbReference type="Proteomes" id="UP000632222"/>
    </source>
</evidence>
<accession>A0ABQ2DFY5</accession>
<gene>
    <name evidence="1" type="ORF">GCM10008938_46820</name>
</gene>
<keyword evidence="2" id="KW-1185">Reference proteome</keyword>
<reference evidence="2" key="1">
    <citation type="journal article" date="2019" name="Int. J. Syst. Evol. Microbiol.">
        <title>The Global Catalogue of Microorganisms (GCM) 10K type strain sequencing project: providing services to taxonomists for standard genome sequencing and annotation.</title>
        <authorList>
            <consortium name="The Broad Institute Genomics Platform"/>
            <consortium name="The Broad Institute Genome Sequencing Center for Infectious Disease"/>
            <person name="Wu L."/>
            <person name="Ma J."/>
        </authorList>
    </citation>
    <scope>NUCLEOTIDE SEQUENCE [LARGE SCALE GENOMIC DNA]</scope>
    <source>
        <strain evidence="2">JCM 14370</strain>
    </source>
</reference>
<organism evidence="1 2">
    <name type="scientific">Deinococcus roseus</name>
    <dbReference type="NCBI Taxonomy" id="392414"/>
    <lineage>
        <taxon>Bacteria</taxon>
        <taxon>Thermotogati</taxon>
        <taxon>Deinococcota</taxon>
        <taxon>Deinococci</taxon>
        <taxon>Deinococcales</taxon>
        <taxon>Deinococcaceae</taxon>
        <taxon>Deinococcus</taxon>
    </lineage>
</organism>
<dbReference type="EMBL" id="BMOD01000032">
    <property type="protein sequence ID" value="GGJ55310.1"/>
    <property type="molecule type" value="Genomic_DNA"/>
</dbReference>